<comment type="subunit">
    <text evidence="10">Monomer.</text>
</comment>
<keyword evidence="11" id="KW-1185">Reference proteome</keyword>
<dbReference type="InterPro" id="IPR002067">
    <property type="entry name" value="MCP"/>
</dbReference>
<dbReference type="AlphaFoldDB" id="A0A183C2D7"/>
<evidence type="ECO:0000256" key="9">
    <source>
        <dbReference type="RuleBase" id="RU000488"/>
    </source>
</evidence>
<dbReference type="PRINTS" id="PR00927">
    <property type="entry name" value="ADPTRNSLCASE"/>
</dbReference>
<evidence type="ECO:0000256" key="6">
    <source>
        <dbReference type="ARBA" id="ARBA00022989"/>
    </source>
</evidence>
<dbReference type="PANTHER" id="PTHR45635:SF16">
    <property type="entry name" value="ADP_ATP TRANSLOCASE"/>
    <property type="match status" value="1"/>
</dbReference>
<evidence type="ECO:0000256" key="5">
    <source>
        <dbReference type="ARBA" id="ARBA00022737"/>
    </source>
</evidence>
<reference evidence="12" key="2">
    <citation type="submission" date="2016-06" db="UniProtKB">
        <authorList>
            <consortium name="WormBaseParasite"/>
        </authorList>
    </citation>
    <scope>IDENTIFICATION</scope>
</reference>
<feature type="repeat" description="Solcar" evidence="8">
    <location>
        <begin position="20"/>
        <end position="122"/>
    </location>
</feature>
<dbReference type="SUPFAM" id="SSF103506">
    <property type="entry name" value="Mitochondrial carrier"/>
    <property type="match status" value="1"/>
</dbReference>
<feature type="transmembrane region" description="Helical" evidence="10">
    <location>
        <begin position="227"/>
        <end position="249"/>
    </location>
</feature>
<dbReference type="Gene3D" id="1.50.40.10">
    <property type="entry name" value="Mitochondrial carrier domain"/>
    <property type="match status" value="1"/>
</dbReference>
<accession>A0A183C2D7</accession>
<dbReference type="GO" id="GO:0140021">
    <property type="term" value="P:mitochondrial ADP transmembrane transport"/>
    <property type="evidence" value="ECO:0007669"/>
    <property type="project" value="InterPro"/>
</dbReference>
<dbReference type="PRINTS" id="PR00926">
    <property type="entry name" value="MITOCARRIER"/>
</dbReference>
<dbReference type="Pfam" id="PF00153">
    <property type="entry name" value="Mito_carr"/>
    <property type="match status" value="3"/>
</dbReference>
<dbReference type="Proteomes" id="UP000050741">
    <property type="component" value="Unassembled WGS sequence"/>
</dbReference>
<evidence type="ECO:0000256" key="1">
    <source>
        <dbReference type="ARBA" id="ARBA00004141"/>
    </source>
</evidence>
<sequence length="316" mass="34690">MSTVPSTSAVGGNQISDFNQNALKGMAAGAFAAAISKTTVAPMDRVKLCLQLQNAASAAPSAHFARLKPARPDPYRGIVDCLRRLCEDEGVRSLWRGNSAAVIRCFPHNALNIAFRDWFRVAFLDGIERRRRPVRFVTGNVAAGGVGAALALLFCYPLDFARTRLAVDGGVHRGLLHCFAAVHAQEGVAGLYRGFIASLHFTILSRAVFFGIFDSVRLTLAEERRQALSFVATWSLAQASIIVSSLVCYPLDTVRRRLMLEAGKEYKQYSTQWQCWSTVCRTEGVRALYKGALSNSLRCTSGALILAIYYEVLKYI</sequence>
<evidence type="ECO:0000256" key="8">
    <source>
        <dbReference type="PROSITE-ProRule" id="PRU00282"/>
    </source>
</evidence>
<protein>
    <recommendedName>
        <fullName evidence="10">ADP/ATP translocase</fullName>
    </recommendedName>
    <alternativeName>
        <fullName evidence="10">ADP,ATP carrier protein</fullName>
    </alternativeName>
</protein>
<evidence type="ECO:0000256" key="2">
    <source>
        <dbReference type="ARBA" id="ARBA00006375"/>
    </source>
</evidence>
<dbReference type="InterPro" id="IPR023395">
    <property type="entry name" value="MCP_dom_sf"/>
</dbReference>
<proteinExistence type="inferred from homology"/>
<keyword evidence="7 8" id="KW-0472">Membrane</keyword>
<name>A0A183C2D7_GLOPA</name>
<dbReference type="GO" id="GO:0005471">
    <property type="term" value="F:ATP:ADP antiporter activity"/>
    <property type="evidence" value="ECO:0007669"/>
    <property type="project" value="UniProtKB-UniRule"/>
</dbReference>
<dbReference type="GO" id="GO:1901029">
    <property type="term" value="P:negative regulation of mitochondrial outer membrane permeabilization involved in apoptotic signaling pathway"/>
    <property type="evidence" value="ECO:0007669"/>
    <property type="project" value="TreeGrafter"/>
</dbReference>
<dbReference type="WBParaSite" id="GPLIN_000703100">
    <property type="protein sequence ID" value="GPLIN_000703100"/>
    <property type="gene ID" value="GPLIN_000703100"/>
</dbReference>
<reference evidence="11" key="1">
    <citation type="submission" date="2014-05" db="EMBL/GenBank/DDBJ databases">
        <title>The genome and life-stage specific transcriptomes of Globodera pallida elucidate key aspects of plant parasitism by a cyst nematode.</title>
        <authorList>
            <person name="Cotton J.A."/>
            <person name="Lilley C.J."/>
            <person name="Jones L.M."/>
            <person name="Kikuchi T."/>
            <person name="Reid A.J."/>
            <person name="Thorpe P."/>
            <person name="Tsai I.J."/>
            <person name="Beasley H."/>
            <person name="Blok V."/>
            <person name="Cock P.J.A."/>
            <person name="Van den Akker S.E."/>
            <person name="Holroyd N."/>
            <person name="Hunt M."/>
            <person name="Mantelin S."/>
            <person name="Naghra H."/>
            <person name="Pain A."/>
            <person name="Palomares-Rius J.E."/>
            <person name="Zarowiecki M."/>
            <person name="Berriman M."/>
            <person name="Jones J.T."/>
            <person name="Urwin P.E."/>
        </authorList>
    </citation>
    <scope>NUCLEOTIDE SEQUENCE [LARGE SCALE GENOMIC DNA]</scope>
    <source>
        <strain evidence="11">Lindley</strain>
    </source>
</reference>
<dbReference type="GO" id="GO:1990544">
    <property type="term" value="P:mitochondrial ATP transmembrane transport"/>
    <property type="evidence" value="ECO:0007669"/>
    <property type="project" value="InterPro"/>
</dbReference>
<keyword evidence="5" id="KW-0677">Repeat</keyword>
<evidence type="ECO:0000256" key="4">
    <source>
        <dbReference type="ARBA" id="ARBA00022692"/>
    </source>
</evidence>
<evidence type="ECO:0000256" key="3">
    <source>
        <dbReference type="ARBA" id="ARBA00022448"/>
    </source>
</evidence>
<keyword evidence="4 8" id="KW-0812">Transmembrane</keyword>
<dbReference type="InterPro" id="IPR002113">
    <property type="entry name" value="ADT_euk_type"/>
</dbReference>
<comment type="similarity">
    <text evidence="2 9">Belongs to the mitochondrial carrier (TC 2.A.29) family.</text>
</comment>
<feature type="repeat" description="Solcar" evidence="8">
    <location>
        <begin position="228"/>
        <end position="316"/>
    </location>
</feature>
<evidence type="ECO:0000256" key="7">
    <source>
        <dbReference type="ARBA" id="ARBA00023136"/>
    </source>
</evidence>
<comment type="caution">
    <text evidence="10">Lacks conserved residue(s) required for the propagation of feature annotation.</text>
</comment>
<dbReference type="GO" id="GO:0005743">
    <property type="term" value="C:mitochondrial inner membrane"/>
    <property type="evidence" value="ECO:0007669"/>
    <property type="project" value="InterPro"/>
</dbReference>
<keyword evidence="3 9" id="KW-0813">Transport</keyword>
<feature type="transmembrane region" description="Helical" evidence="10">
    <location>
        <begin position="136"/>
        <end position="154"/>
    </location>
</feature>
<comment type="function">
    <text evidence="10">Catalyzes the exchange of ADP and ATP across the membrane.</text>
</comment>
<comment type="subcellular location">
    <subcellularLocation>
        <location evidence="1 10">Membrane</location>
        <topology evidence="1 10">Multi-pass membrane protein</topology>
    </subcellularLocation>
</comment>
<organism evidence="11 12">
    <name type="scientific">Globodera pallida</name>
    <name type="common">Potato cyst nematode worm</name>
    <name type="synonym">Heterodera pallida</name>
    <dbReference type="NCBI Taxonomy" id="36090"/>
    <lineage>
        <taxon>Eukaryota</taxon>
        <taxon>Metazoa</taxon>
        <taxon>Ecdysozoa</taxon>
        <taxon>Nematoda</taxon>
        <taxon>Chromadorea</taxon>
        <taxon>Rhabditida</taxon>
        <taxon>Tylenchina</taxon>
        <taxon>Tylenchomorpha</taxon>
        <taxon>Tylenchoidea</taxon>
        <taxon>Heteroderidae</taxon>
        <taxon>Heteroderinae</taxon>
        <taxon>Globodera</taxon>
    </lineage>
</organism>
<feature type="repeat" description="Solcar" evidence="8">
    <location>
        <begin position="135"/>
        <end position="219"/>
    </location>
</feature>
<evidence type="ECO:0000313" key="12">
    <source>
        <dbReference type="WBParaSite" id="GPLIN_000703100"/>
    </source>
</evidence>
<dbReference type="PANTHER" id="PTHR45635">
    <property type="entry name" value="ADP,ATP CARRIER PROTEIN 1-RELATED-RELATED"/>
    <property type="match status" value="1"/>
</dbReference>
<evidence type="ECO:0000256" key="10">
    <source>
        <dbReference type="RuleBase" id="RU368008"/>
    </source>
</evidence>
<dbReference type="PROSITE" id="PS50920">
    <property type="entry name" value="SOLCAR"/>
    <property type="match status" value="3"/>
</dbReference>
<keyword evidence="6 10" id="KW-1133">Transmembrane helix</keyword>
<dbReference type="InterPro" id="IPR018108">
    <property type="entry name" value="MCP_transmembrane"/>
</dbReference>
<evidence type="ECO:0000313" key="11">
    <source>
        <dbReference type="Proteomes" id="UP000050741"/>
    </source>
</evidence>